<evidence type="ECO:0000256" key="1">
    <source>
        <dbReference type="ARBA" id="ARBA00001946"/>
    </source>
</evidence>
<keyword evidence="4" id="KW-0479">Metal-binding</keyword>
<dbReference type="InterPro" id="IPR008278">
    <property type="entry name" value="4-PPantetheinyl_Trfase_dom"/>
</dbReference>
<comment type="similarity">
    <text evidence="2">Belongs to the P-Pant transferase superfamily. Gsp/Sfp/HetI/AcpT family.</text>
</comment>
<dbReference type="PANTHER" id="PTHR12215:SF10">
    <property type="entry name" value="L-AMINOADIPATE-SEMIALDEHYDE DEHYDROGENASE-PHOSPHOPANTETHEINYL TRANSFERASE"/>
    <property type="match status" value="1"/>
</dbReference>
<organism evidence="9 10">
    <name type="scientific">Paenibacillus terreus</name>
    <dbReference type="NCBI Taxonomy" id="1387834"/>
    <lineage>
        <taxon>Bacteria</taxon>
        <taxon>Bacillati</taxon>
        <taxon>Bacillota</taxon>
        <taxon>Bacilli</taxon>
        <taxon>Bacillales</taxon>
        <taxon>Paenibacillaceae</taxon>
        <taxon>Paenibacillus</taxon>
    </lineage>
</organism>
<dbReference type="GO" id="GO:0016740">
    <property type="term" value="F:transferase activity"/>
    <property type="evidence" value="ECO:0007669"/>
    <property type="project" value="UniProtKB-KW"/>
</dbReference>
<evidence type="ECO:0000313" key="10">
    <source>
        <dbReference type="Proteomes" id="UP001580407"/>
    </source>
</evidence>
<proteinExistence type="inferred from homology"/>
<keyword evidence="5" id="KW-0460">Magnesium</keyword>
<feature type="domain" description="4'-phosphopantetheinyl transferase" evidence="7">
    <location>
        <begin position="120"/>
        <end position="221"/>
    </location>
</feature>
<evidence type="ECO:0000256" key="3">
    <source>
        <dbReference type="ARBA" id="ARBA00022679"/>
    </source>
</evidence>
<dbReference type="SUPFAM" id="SSF56214">
    <property type="entry name" value="4'-phosphopantetheinyl transferase"/>
    <property type="match status" value="2"/>
</dbReference>
<dbReference type="NCBIfam" id="TIGR00556">
    <property type="entry name" value="pantethn_trn"/>
    <property type="match status" value="1"/>
</dbReference>
<dbReference type="EMBL" id="JBHILM010000046">
    <property type="protein sequence ID" value="MFB5684732.1"/>
    <property type="molecule type" value="Genomic_DNA"/>
</dbReference>
<evidence type="ECO:0000259" key="7">
    <source>
        <dbReference type="Pfam" id="PF01648"/>
    </source>
</evidence>
<evidence type="ECO:0000256" key="4">
    <source>
        <dbReference type="ARBA" id="ARBA00022723"/>
    </source>
</evidence>
<dbReference type="Proteomes" id="UP001580407">
    <property type="component" value="Unassembled WGS sequence"/>
</dbReference>
<gene>
    <name evidence="9" type="ORF">ACE3NQ_27875</name>
</gene>
<dbReference type="RefSeq" id="WP_375528400.1">
    <property type="nucleotide sequence ID" value="NZ_JBHILM010000046.1"/>
</dbReference>
<feature type="domain" description="4'-phosphopantetheinyl transferase N-terminal" evidence="8">
    <location>
        <begin position="31"/>
        <end position="115"/>
    </location>
</feature>
<evidence type="ECO:0000256" key="2">
    <source>
        <dbReference type="ARBA" id="ARBA00010990"/>
    </source>
</evidence>
<evidence type="ECO:0000256" key="6">
    <source>
        <dbReference type="ARBA" id="ARBA00023194"/>
    </source>
</evidence>
<comment type="caution">
    <text evidence="9">The sequence shown here is derived from an EMBL/GenBank/DDBJ whole genome shotgun (WGS) entry which is preliminary data.</text>
</comment>
<keyword evidence="3 9" id="KW-0808">Transferase</keyword>
<reference evidence="9 10" key="1">
    <citation type="submission" date="2024-09" db="EMBL/GenBank/DDBJ databases">
        <authorList>
            <person name="Ruan L."/>
        </authorList>
    </citation>
    <scope>NUCLEOTIDE SEQUENCE [LARGE SCALE GENOMIC DNA]</scope>
    <source>
        <strain evidence="9 10">D33</strain>
    </source>
</reference>
<dbReference type="InterPro" id="IPR004568">
    <property type="entry name" value="Ppantetheine-prot_Trfase_dom"/>
</dbReference>
<keyword evidence="10" id="KW-1185">Reference proteome</keyword>
<evidence type="ECO:0000256" key="5">
    <source>
        <dbReference type="ARBA" id="ARBA00022842"/>
    </source>
</evidence>
<comment type="cofactor">
    <cofactor evidence="1">
        <name>Mg(2+)</name>
        <dbReference type="ChEBI" id="CHEBI:18420"/>
    </cofactor>
</comment>
<dbReference type="InterPro" id="IPR055066">
    <property type="entry name" value="AASDHPPT_N"/>
</dbReference>
<dbReference type="InterPro" id="IPR050559">
    <property type="entry name" value="P-Pant_transferase_sf"/>
</dbReference>
<dbReference type="Pfam" id="PF22624">
    <property type="entry name" value="AASDHPPT_N"/>
    <property type="match status" value="1"/>
</dbReference>
<sequence>MKDHLAVPLWMKGWCLNMEVFAMDISVNSMAESYERMLDWVPDEKKNRLQRFLRKEDALRGLGGEVLVRWLACDRLRLANDQLCFARLQHGKPFIEGYPELQFNVSHAGKWVLCAIDVEPLGVDIEEIRPIDFGVGRICFSEQEFAELMQLPEKERLSYFYELWTLKESFAKADGRGLNLPLKKVTFSAGQAGGVIHTDGWDSPFRYFKQYSIEAGYKAAVAASHERFADTVHFISCTDIQLSSLKSEREQL</sequence>
<dbReference type="Pfam" id="PF01648">
    <property type="entry name" value="ACPS"/>
    <property type="match status" value="1"/>
</dbReference>
<keyword evidence="6" id="KW-0045">Antibiotic biosynthesis</keyword>
<evidence type="ECO:0000313" key="9">
    <source>
        <dbReference type="EMBL" id="MFB5684732.1"/>
    </source>
</evidence>
<accession>A0ABV5BGX6</accession>
<dbReference type="InterPro" id="IPR037143">
    <property type="entry name" value="4-PPantetheinyl_Trfase_dom_sf"/>
</dbReference>
<evidence type="ECO:0000259" key="8">
    <source>
        <dbReference type="Pfam" id="PF22624"/>
    </source>
</evidence>
<protein>
    <submittedName>
        <fullName evidence="9">4'-phosphopantetheinyl transferase family protein</fullName>
    </submittedName>
</protein>
<dbReference type="Gene3D" id="3.90.470.20">
    <property type="entry name" value="4'-phosphopantetheinyl transferase domain"/>
    <property type="match status" value="2"/>
</dbReference>
<dbReference type="PANTHER" id="PTHR12215">
    <property type="entry name" value="PHOSPHOPANTETHEINE TRANSFERASE"/>
    <property type="match status" value="1"/>
</dbReference>
<name>A0ABV5BGX6_9BACL</name>